<gene>
    <name evidence="1" type="ORF">E1294_07990</name>
</gene>
<comment type="caution">
    <text evidence="1">The sequence shown here is derived from an EMBL/GenBank/DDBJ whole genome shotgun (WGS) entry which is preliminary data.</text>
</comment>
<reference evidence="1 2" key="1">
    <citation type="submission" date="2019-03" db="EMBL/GenBank/DDBJ databases">
        <title>Draft genome sequences of novel Actinobacteria.</title>
        <authorList>
            <person name="Sahin N."/>
            <person name="Ay H."/>
            <person name="Saygin H."/>
        </authorList>
    </citation>
    <scope>NUCLEOTIDE SEQUENCE [LARGE SCALE GENOMIC DNA]</scope>
    <source>
        <strain evidence="1 2">KC712</strain>
    </source>
</reference>
<dbReference type="AlphaFoldDB" id="A0A4R4X0G8"/>
<dbReference type="RefSeq" id="WP_132506320.1">
    <property type="nucleotide sequence ID" value="NZ_SMKP01000016.1"/>
</dbReference>
<proteinExistence type="predicted"/>
<name>A0A4R4X0G8_9ACTN</name>
<evidence type="ECO:0000313" key="2">
    <source>
        <dbReference type="Proteomes" id="UP000294543"/>
    </source>
</evidence>
<protein>
    <submittedName>
        <fullName evidence="1">Uncharacterized protein</fullName>
    </submittedName>
</protein>
<dbReference type="OrthoDB" id="3544433at2"/>
<organism evidence="1 2">
    <name type="scientific">Nonomuraea diastatica</name>
    <dbReference type="NCBI Taxonomy" id="1848329"/>
    <lineage>
        <taxon>Bacteria</taxon>
        <taxon>Bacillati</taxon>
        <taxon>Actinomycetota</taxon>
        <taxon>Actinomycetes</taxon>
        <taxon>Streptosporangiales</taxon>
        <taxon>Streptosporangiaceae</taxon>
        <taxon>Nonomuraea</taxon>
    </lineage>
</organism>
<dbReference type="EMBL" id="SMKP01000016">
    <property type="protein sequence ID" value="TDD23659.1"/>
    <property type="molecule type" value="Genomic_DNA"/>
</dbReference>
<accession>A0A4R4X0G8</accession>
<evidence type="ECO:0000313" key="1">
    <source>
        <dbReference type="EMBL" id="TDD23659.1"/>
    </source>
</evidence>
<dbReference type="Proteomes" id="UP000294543">
    <property type="component" value="Unassembled WGS sequence"/>
</dbReference>
<sequence>MVKLMESLGDRLLSRLVPRVTAEASPYCPPVSQCRHCGYDGSYPKHYWYQLYSNCHEYFGQCVTQASNCPVR</sequence>
<keyword evidence="2" id="KW-1185">Reference proteome</keyword>